<comment type="catalytic activity">
    <reaction evidence="1">
        <text>ATP + protein L-histidine = ADP + protein N-phospho-L-histidine.</text>
        <dbReference type="EC" id="2.7.13.3"/>
    </reaction>
</comment>
<dbReference type="Gene3D" id="3.30.565.10">
    <property type="entry name" value="Histidine kinase-like ATPase, C-terminal domain"/>
    <property type="match status" value="1"/>
</dbReference>
<sequence length="354" mass="40293">MESNQNLNEELENYFNNTIIPQLFVDAQLILRKFTPPAMTQFSLDPDFIGKPIQQIKDHFRFPTLIDNIKMVIQSGEILEKEIQTNDFEWYQMNILPYYVRRENRTNGVIVTFVNITSRIRDLREQENMVAEYQMLLDTIAHDIKNPISALQLSLQALEQQSGSTGRETLLLKNMFGSITAIKKVVEDLTLEHWNRDGKQSNEELLDLGNILEDVRLALAPQIMESGAFIRQRLDAVEVKFVRRKLRSVLYNLLANAINYTATDVRPEIEISSYSTDSLFIIVISDNGIGISQKDQGSIFEKFQRLNPEKEGSGVGLYLVNGIIMSAGGKIHLESAPGKGSVFKICLKQQQAVH</sequence>
<keyword evidence="9" id="KW-1185">Reference proteome</keyword>
<keyword evidence="3" id="KW-0597">Phosphoprotein</keyword>
<keyword evidence="4" id="KW-0808">Transferase</keyword>
<dbReference type="PRINTS" id="PR00344">
    <property type="entry name" value="BCTRLSENSOR"/>
</dbReference>
<keyword evidence="5" id="KW-0418">Kinase</keyword>
<dbReference type="InterPro" id="IPR036097">
    <property type="entry name" value="HisK_dim/P_sf"/>
</dbReference>
<dbReference type="SMART" id="SM00387">
    <property type="entry name" value="HATPase_c"/>
    <property type="match status" value="1"/>
</dbReference>
<dbReference type="Proteomes" id="UP001221558">
    <property type="component" value="Chromosome"/>
</dbReference>
<accession>A0ABY7WBB3</accession>
<dbReference type="SUPFAM" id="SSF55874">
    <property type="entry name" value="ATPase domain of HSP90 chaperone/DNA topoisomerase II/histidine kinase"/>
    <property type="match status" value="1"/>
</dbReference>
<dbReference type="RefSeq" id="WP_274265686.1">
    <property type="nucleotide sequence ID" value="NZ_CP117880.1"/>
</dbReference>
<keyword evidence="6" id="KW-0902">Two-component regulatory system</keyword>
<protein>
    <recommendedName>
        <fullName evidence="2">histidine kinase</fullName>
        <ecNumber evidence="2">2.7.13.3</ecNumber>
    </recommendedName>
</protein>
<dbReference type="PANTHER" id="PTHR45453:SF1">
    <property type="entry name" value="PHOSPHATE REGULON SENSOR PROTEIN PHOR"/>
    <property type="match status" value="1"/>
</dbReference>
<gene>
    <name evidence="8" type="ORF">PQ465_11575</name>
</gene>
<evidence type="ECO:0000313" key="9">
    <source>
        <dbReference type="Proteomes" id="UP001221558"/>
    </source>
</evidence>
<keyword evidence="8" id="KW-0067">ATP-binding</keyword>
<proteinExistence type="predicted"/>
<dbReference type="SMART" id="SM00388">
    <property type="entry name" value="HisKA"/>
    <property type="match status" value="1"/>
</dbReference>
<dbReference type="Pfam" id="PF13596">
    <property type="entry name" value="PAS_10"/>
    <property type="match status" value="1"/>
</dbReference>
<dbReference type="GO" id="GO:0005524">
    <property type="term" value="F:ATP binding"/>
    <property type="evidence" value="ECO:0007669"/>
    <property type="project" value="UniProtKB-KW"/>
</dbReference>
<dbReference type="Gene3D" id="3.30.450.20">
    <property type="entry name" value="PAS domain"/>
    <property type="match status" value="1"/>
</dbReference>
<evidence type="ECO:0000256" key="1">
    <source>
        <dbReference type="ARBA" id="ARBA00000085"/>
    </source>
</evidence>
<dbReference type="InterPro" id="IPR003661">
    <property type="entry name" value="HisK_dim/P_dom"/>
</dbReference>
<dbReference type="Gene3D" id="1.10.287.130">
    <property type="match status" value="1"/>
</dbReference>
<evidence type="ECO:0000313" key="8">
    <source>
        <dbReference type="EMBL" id="WDF66946.1"/>
    </source>
</evidence>
<organism evidence="8 9">
    <name type="scientific">Sphingobacterium oryzagri</name>
    <dbReference type="NCBI Taxonomy" id="3025669"/>
    <lineage>
        <taxon>Bacteria</taxon>
        <taxon>Pseudomonadati</taxon>
        <taxon>Bacteroidota</taxon>
        <taxon>Sphingobacteriia</taxon>
        <taxon>Sphingobacteriales</taxon>
        <taxon>Sphingobacteriaceae</taxon>
        <taxon>Sphingobacterium</taxon>
    </lineage>
</organism>
<evidence type="ECO:0000256" key="3">
    <source>
        <dbReference type="ARBA" id="ARBA00022553"/>
    </source>
</evidence>
<dbReference type="SUPFAM" id="SSF55785">
    <property type="entry name" value="PYP-like sensor domain (PAS domain)"/>
    <property type="match status" value="1"/>
</dbReference>
<dbReference type="EC" id="2.7.13.3" evidence="2"/>
<keyword evidence="8" id="KW-0547">Nucleotide-binding</keyword>
<dbReference type="CDD" id="cd00082">
    <property type="entry name" value="HisKA"/>
    <property type="match status" value="1"/>
</dbReference>
<dbReference type="InterPro" id="IPR004358">
    <property type="entry name" value="Sig_transdc_His_kin-like_C"/>
</dbReference>
<dbReference type="Pfam" id="PF00512">
    <property type="entry name" value="HisKA"/>
    <property type="match status" value="1"/>
</dbReference>
<dbReference type="PROSITE" id="PS50109">
    <property type="entry name" value="HIS_KIN"/>
    <property type="match status" value="1"/>
</dbReference>
<dbReference type="InterPro" id="IPR035965">
    <property type="entry name" value="PAS-like_dom_sf"/>
</dbReference>
<evidence type="ECO:0000256" key="5">
    <source>
        <dbReference type="ARBA" id="ARBA00022777"/>
    </source>
</evidence>
<dbReference type="Pfam" id="PF02518">
    <property type="entry name" value="HATPase_c"/>
    <property type="match status" value="1"/>
</dbReference>
<evidence type="ECO:0000256" key="6">
    <source>
        <dbReference type="ARBA" id="ARBA00023012"/>
    </source>
</evidence>
<dbReference type="PANTHER" id="PTHR45453">
    <property type="entry name" value="PHOSPHATE REGULON SENSOR PROTEIN PHOR"/>
    <property type="match status" value="1"/>
</dbReference>
<evidence type="ECO:0000256" key="4">
    <source>
        <dbReference type="ARBA" id="ARBA00022679"/>
    </source>
</evidence>
<reference evidence="8 9" key="1">
    <citation type="submission" date="2023-02" db="EMBL/GenBank/DDBJ databases">
        <title>Genome sequence of Sphingobacterium sp. KACC 22765.</title>
        <authorList>
            <person name="Kim S."/>
            <person name="Heo J."/>
            <person name="Kwon S.-W."/>
        </authorList>
    </citation>
    <scope>NUCLEOTIDE SEQUENCE [LARGE SCALE GENOMIC DNA]</scope>
    <source>
        <strain evidence="8 9">KACC 22765</strain>
    </source>
</reference>
<evidence type="ECO:0000259" key="7">
    <source>
        <dbReference type="PROSITE" id="PS50109"/>
    </source>
</evidence>
<dbReference type="InterPro" id="IPR003594">
    <property type="entry name" value="HATPase_dom"/>
</dbReference>
<name>A0ABY7WBB3_9SPHI</name>
<dbReference type="CDD" id="cd00075">
    <property type="entry name" value="HATPase"/>
    <property type="match status" value="1"/>
</dbReference>
<dbReference type="InterPro" id="IPR005467">
    <property type="entry name" value="His_kinase_dom"/>
</dbReference>
<dbReference type="InterPro" id="IPR050351">
    <property type="entry name" value="BphY/WalK/GraS-like"/>
</dbReference>
<dbReference type="InterPro" id="IPR036890">
    <property type="entry name" value="HATPase_C_sf"/>
</dbReference>
<feature type="domain" description="Histidine kinase" evidence="7">
    <location>
        <begin position="139"/>
        <end position="351"/>
    </location>
</feature>
<evidence type="ECO:0000256" key="2">
    <source>
        <dbReference type="ARBA" id="ARBA00012438"/>
    </source>
</evidence>
<dbReference type="SUPFAM" id="SSF47384">
    <property type="entry name" value="Homodimeric domain of signal transducing histidine kinase"/>
    <property type="match status" value="1"/>
</dbReference>
<dbReference type="EMBL" id="CP117880">
    <property type="protein sequence ID" value="WDF66946.1"/>
    <property type="molecule type" value="Genomic_DNA"/>
</dbReference>